<evidence type="ECO:0008006" key="4">
    <source>
        <dbReference type="Google" id="ProtNLM"/>
    </source>
</evidence>
<dbReference type="Proteomes" id="UP000033220">
    <property type="component" value="Chromosome DSM 122"/>
</dbReference>
<evidence type="ECO:0000256" key="1">
    <source>
        <dbReference type="SAM" id="Phobius"/>
    </source>
</evidence>
<dbReference type="InterPro" id="IPR017495">
    <property type="entry name" value="PuhC"/>
</dbReference>
<dbReference type="STRING" id="1150469.RSPPHO_00031"/>
<keyword evidence="3" id="KW-1185">Reference proteome</keyword>
<protein>
    <recommendedName>
        <fullName evidence="4">Photosynthetic complex assembly protein</fullName>
    </recommendedName>
</protein>
<proteinExistence type="predicted"/>
<dbReference type="NCBIfam" id="TIGR03054">
    <property type="entry name" value="photo_alph_chp1"/>
    <property type="match status" value="1"/>
</dbReference>
<dbReference type="EMBL" id="HE663493">
    <property type="protein sequence ID" value="CCG06657.1"/>
    <property type="molecule type" value="Genomic_DNA"/>
</dbReference>
<gene>
    <name evidence="2" type="ORF">RSPPHO_00031</name>
</gene>
<reference evidence="2 3" key="1">
    <citation type="submission" date="2012-02" db="EMBL/GenBank/DDBJ databases">
        <title>Shotgun genome sequence of Phaeospirillum photometricum DSM 122.</title>
        <authorList>
            <person name="Duquesne K."/>
            <person name="Sturgis J."/>
        </authorList>
    </citation>
    <scope>NUCLEOTIDE SEQUENCE [LARGE SCALE GENOMIC DNA]</scope>
    <source>
        <strain evidence="3">DSM122</strain>
    </source>
</reference>
<keyword evidence="1" id="KW-1133">Transmembrane helix</keyword>
<keyword evidence="1" id="KW-0812">Transmembrane</keyword>
<organism evidence="2 3">
    <name type="scientific">Pararhodospirillum photometricum DSM 122</name>
    <dbReference type="NCBI Taxonomy" id="1150469"/>
    <lineage>
        <taxon>Bacteria</taxon>
        <taxon>Pseudomonadati</taxon>
        <taxon>Pseudomonadota</taxon>
        <taxon>Alphaproteobacteria</taxon>
        <taxon>Rhodospirillales</taxon>
        <taxon>Rhodospirillaceae</taxon>
        <taxon>Pararhodospirillum</taxon>
    </lineage>
</organism>
<dbReference type="KEGG" id="rpm:RSPPHO_00031"/>
<evidence type="ECO:0000313" key="2">
    <source>
        <dbReference type="EMBL" id="CCG06657.1"/>
    </source>
</evidence>
<dbReference type="PATRIC" id="fig|1150469.3.peg.61"/>
<dbReference type="RefSeq" id="WP_014413297.1">
    <property type="nucleotide sequence ID" value="NC_017059.1"/>
</dbReference>
<keyword evidence="1" id="KW-0472">Membrane</keyword>
<dbReference type="HOGENOM" id="CLU_125821_0_0_5"/>
<name>H6SIN0_PARPM</name>
<dbReference type="OrthoDB" id="7848123at2"/>
<feature type="transmembrane region" description="Helical" evidence="1">
    <location>
        <begin position="12"/>
        <end position="34"/>
    </location>
</feature>
<accession>H6SIN0</accession>
<sequence length="152" mass="16100">MGDPFEDKPVPRWTLITAGVVIAITITVAATARYGGYDPGAERRSPVVASEDVALVVQPDGSISVLKGSRPGPISLVPPDQSGFLRGILTSLERERRRRDLPLGAPYRLVRHENGRLALTDPGTGMDIDVGSFGPTSTGVVNGLFEAAKAHD</sequence>
<dbReference type="AlphaFoldDB" id="H6SIN0"/>
<evidence type="ECO:0000313" key="3">
    <source>
        <dbReference type="Proteomes" id="UP000033220"/>
    </source>
</evidence>
<dbReference type="eggNOG" id="ENOG5032YH7">
    <property type="taxonomic scope" value="Bacteria"/>
</dbReference>